<dbReference type="OrthoDB" id="9786919at2"/>
<comment type="catalytic activity">
    <reaction evidence="1">
        <text>ATP + protein L-histidine = ADP + protein N-phospho-L-histidine.</text>
        <dbReference type="EC" id="2.7.13.3"/>
    </reaction>
</comment>
<keyword evidence="8" id="KW-1133">Transmembrane helix</keyword>
<dbReference type="InterPro" id="IPR036890">
    <property type="entry name" value="HATPase_C_sf"/>
</dbReference>
<accession>A0A5C4UYV6</accession>
<dbReference type="PROSITE" id="PS50109">
    <property type="entry name" value="HIS_KIN"/>
    <property type="match status" value="1"/>
</dbReference>
<dbReference type="InterPro" id="IPR050428">
    <property type="entry name" value="TCS_sensor_his_kinase"/>
</dbReference>
<dbReference type="Pfam" id="PF02518">
    <property type="entry name" value="HATPase_c"/>
    <property type="match status" value="1"/>
</dbReference>
<dbReference type="GO" id="GO:0005886">
    <property type="term" value="C:plasma membrane"/>
    <property type="evidence" value="ECO:0007669"/>
    <property type="project" value="UniProtKB-SubCell"/>
</dbReference>
<reference evidence="13 14" key="1">
    <citation type="submission" date="2019-06" db="EMBL/GenBank/DDBJ databases">
        <title>Draft genome of Streptomyces sedi sp. JCM16909.</title>
        <authorList>
            <person name="Klykleung N."/>
            <person name="Tanasupawat S."/>
            <person name="Kudo T."/>
            <person name="Yuki M."/>
            <person name="Ohkuma M."/>
        </authorList>
    </citation>
    <scope>NUCLEOTIDE SEQUENCE [LARGE SCALE GENOMIC DNA]</scope>
    <source>
        <strain evidence="13 14">JCM 16909</strain>
    </source>
</reference>
<keyword evidence="4" id="KW-0597">Phosphoprotein</keyword>
<dbReference type="Gene3D" id="6.10.340.10">
    <property type="match status" value="1"/>
</dbReference>
<dbReference type="Pfam" id="PF00672">
    <property type="entry name" value="HAMP"/>
    <property type="match status" value="1"/>
</dbReference>
<evidence type="ECO:0000256" key="10">
    <source>
        <dbReference type="ARBA" id="ARBA00023136"/>
    </source>
</evidence>
<dbReference type="PANTHER" id="PTHR45436:SF5">
    <property type="entry name" value="SENSOR HISTIDINE KINASE TRCS"/>
    <property type="match status" value="1"/>
</dbReference>
<dbReference type="RefSeq" id="WP_139646233.1">
    <property type="nucleotide sequence ID" value="NZ_BAAAZS010000050.1"/>
</dbReference>
<dbReference type="PROSITE" id="PS50885">
    <property type="entry name" value="HAMP"/>
    <property type="match status" value="1"/>
</dbReference>
<proteinExistence type="predicted"/>
<dbReference type="CDD" id="cd06225">
    <property type="entry name" value="HAMP"/>
    <property type="match status" value="1"/>
</dbReference>
<protein>
    <recommendedName>
        <fullName evidence="3">histidine kinase</fullName>
        <ecNumber evidence="3">2.7.13.3</ecNumber>
    </recommendedName>
</protein>
<dbReference type="CDD" id="cd00075">
    <property type="entry name" value="HATPase"/>
    <property type="match status" value="1"/>
</dbReference>
<evidence type="ECO:0000256" key="8">
    <source>
        <dbReference type="ARBA" id="ARBA00022989"/>
    </source>
</evidence>
<keyword evidence="9" id="KW-0902">Two-component regulatory system</keyword>
<dbReference type="SMART" id="SM00304">
    <property type="entry name" value="HAMP"/>
    <property type="match status" value="1"/>
</dbReference>
<dbReference type="GO" id="GO:0000155">
    <property type="term" value="F:phosphorelay sensor kinase activity"/>
    <property type="evidence" value="ECO:0007669"/>
    <property type="project" value="InterPro"/>
</dbReference>
<dbReference type="EMBL" id="VDGT01000012">
    <property type="protein sequence ID" value="TNM28772.1"/>
    <property type="molecule type" value="Genomic_DNA"/>
</dbReference>
<sequence>MSRAAPRAAWRRALPRGLGARIVAAFLLVAVLSALTTAAVTYRQARAAILDRAQDSAVTDLRARVEALAPDLPAAPDEADLRALAAQLDQGAGAPRWRSAVTHHDGAPVTGDGAPPVLPEELRERAPTATTALTQRFRHGEEMWLALALPVASPSADGERPTGVVVHASFSLADQEADIATLVPAARAGAVPAVLLAAVAALFAARRVLRPVRRLRTAAERMAGGDLDTRIEATGDDELADLGRTFDTMAGALRSETRTLRAMEAKASRFAADVSHELRTPLAAMTAVTEVLDEDATSDALDPETAEAVSLVADETRKLARMVEDLMEISRFDAGAAQLDLDTCDIGGLVVRTLAARHWHHLVRVDVDDATTARLDARRFDVVLANLVGNALRHGGPHPAVEVRARTDADRLTVTVTDDGPGIAPETLPHVFDRFAKGDAARPRSEGSGLGLSIAVENAHLHGGTLTAANRPGGGAAFTLTLPRTPAPGAPPERPPR</sequence>
<dbReference type="AlphaFoldDB" id="A0A5C4UYV6"/>
<evidence type="ECO:0000256" key="5">
    <source>
        <dbReference type="ARBA" id="ARBA00022679"/>
    </source>
</evidence>
<dbReference type="Gene3D" id="3.30.565.10">
    <property type="entry name" value="Histidine kinase-like ATPase, C-terminal domain"/>
    <property type="match status" value="1"/>
</dbReference>
<dbReference type="FunFam" id="1.10.287.130:FF:000010">
    <property type="entry name" value="Two-component sensor histidine kinase"/>
    <property type="match status" value="1"/>
</dbReference>
<dbReference type="InterPro" id="IPR036097">
    <property type="entry name" value="HisK_dim/P_sf"/>
</dbReference>
<gene>
    <name evidence="13" type="ORF">FH715_17225</name>
</gene>
<dbReference type="SUPFAM" id="SSF47384">
    <property type="entry name" value="Homodimeric domain of signal transducing histidine kinase"/>
    <property type="match status" value="1"/>
</dbReference>
<dbReference type="SUPFAM" id="SSF55874">
    <property type="entry name" value="ATPase domain of HSP90 chaperone/DNA topoisomerase II/histidine kinase"/>
    <property type="match status" value="1"/>
</dbReference>
<name>A0A5C4UYV6_9ACTN</name>
<dbReference type="SUPFAM" id="SSF158472">
    <property type="entry name" value="HAMP domain-like"/>
    <property type="match status" value="1"/>
</dbReference>
<organism evidence="13 14">
    <name type="scientific">Streptomyces sedi</name>
    <dbReference type="NCBI Taxonomy" id="555059"/>
    <lineage>
        <taxon>Bacteria</taxon>
        <taxon>Bacillati</taxon>
        <taxon>Actinomycetota</taxon>
        <taxon>Actinomycetes</taxon>
        <taxon>Kitasatosporales</taxon>
        <taxon>Streptomycetaceae</taxon>
        <taxon>Streptomyces</taxon>
    </lineage>
</organism>
<keyword evidence="10" id="KW-0472">Membrane</keyword>
<dbReference type="InterPro" id="IPR003661">
    <property type="entry name" value="HisK_dim/P_dom"/>
</dbReference>
<evidence type="ECO:0000313" key="13">
    <source>
        <dbReference type="EMBL" id="TNM28772.1"/>
    </source>
</evidence>
<keyword evidence="14" id="KW-1185">Reference proteome</keyword>
<dbReference type="Pfam" id="PF00512">
    <property type="entry name" value="HisKA"/>
    <property type="match status" value="1"/>
</dbReference>
<dbReference type="InterPro" id="IPR003594">
    <property type="entry name" value="HATPase_dom"/>
</dbReference>
<feature type="domain" description="Histidine kinase" evidence="11">
    <location>
        <begin position="273"/>
        <end position="486"/>
    </location>
</feature>
<keyword evidence="5" id="KW-0808">Transferase</keyword>
<dbReference type="InterPro" id="IPR005467">
    <property type="entry name" value="His_kinase_dom"/>
</dbReference>
<evidence type="ECO:0000259" key="12">
    <source>
        <dbReference type="PROSITE" id="PS50885"/>
    </source>
</evidence>
<dbReference type="PANTHER" id="PTHR45436">
    <property type="entry name" value="SENSOR HISTIDINE KINASE YKOH"/>
    <property type="match status" value="1"/>
</dbReference>
<evidence type="ECO:0000256" key="3">
    <source>
        <dbReference type="ARBA" id="ARBA00012438"/>
    </source>
</evidence>
<keyword evidence="6" id="KW-0812">Transmembrane</keyword>
<dbReference type="CDD" id="cd00082">
    <property type="entry name" value="HisKA"/>
    <property type="match status" value="1"/>
</dbReference>
<dbReference type="InterPro" id="IPR004358">
    <property type="entry name" value="Sig_transdc_His_kin-like_C"/>
</dbReference>
<dbReference type="Gene3D" id="1.10.287.130">
    <property type="match status" value="1"/>
</dbReference>
<keyword evidence="7 13" id="KW-0418">Kinase</keyword>
<feature type="domain" description="HAMP" evidence="12">
    <location>
        <begin position="206"/>
        <end position="258"/>
    </location>
</feature>
<evidence type="ECO:0000256" key="7">
    <source>
        <dbReference type="ARBA" id="ARBA00022777"/>
    </source>
</evidence>
<evidence type="ECO:0000259" key="11">
    <source>
        <dbReference type="PROSITE" id="PS50109"/>
    </source>
</evidence>
<comment type="caution">
    <text evidence="13">The sequence shown here is derived from an EMBL/GenBank/DDBJ whole genome shotgun (WGS) entry which is preliminary data.</text>
</comment>
<comment type="subcellular location">
    <subcellularLocation>
        <location evidence="2">Cell membrane</location>
    </subcellularLocation>
</comment>
<dbReference type="EC" id="2.7.13.3" evidence="3"/>
<dbReference type="SMART" id="SM00387">
    <property type="entry name" value="HATPase_c"/>
    <property type="match status" value="1"/>
</dbReference>
<evidence type="ECO:0000256" key="1">
    <source>
        <dbReference type="ARBA" id="ARBA00000085"/>
    </source>
</evidence>
<evidence type="ECO:0000256" key="9">
    <source>
        <dbReference type="ARBA" id="ARBA00023012"/>
    </source>
</evidence>
<dbReference type="Proteomes" id="UP000311713">
    <property type="component" value="Unassembled WGS sequence"/>
</dbReference>
<evidence type="ECO:0000313" key="14">
    <source>
        <dbReference type="Proteomes" id="UP000311713"/>
    </source>
</evidence>
<dbReference type="PRINTS" id="PR00344">
    <property type="entry name" value="BCTRLSENSOR"/>
</dbReference>
<evidence type="ECO:0000256" key="2">
    <source>
        <dbReference type="ARBA" id="ARBA00004236"/>
    </source>
</evidence>
<dbReference type="InterPro" id="IPR003660">
    <property type="entry name" value="HAMP_dom"/>
</dbReference>
<evidence type="ECO:0000256" key="4">
    <source>
        <dbReference type="ARBA" id="ARBA00022553"/>
    </source>
</evidence>
<dbReference type="SMART" id="SM00388">
    <property type="entry name" value="HisKA"/>
    <property type="match status" value="1"/>
</dbReference>
<evidence type="ECO:0000256" key="6">
    <source>
        <dbReference type="ARBA" id="ARBA00022692"/>
    </source>
</evidence>